<sequence>MYTLKVPPIGEGVSEGEIVKWNVKEGDTIEKDQEIVEIMTDKITIKIPSPVSGKVLKLIEPEGKTVKVGDSIATIDSQEGNEEINNENNAQESKEIKIENKNYGSNVKNVELVKATPAVRAYARQKGIDLSNVRPSRPDGRIRKEDIDNYISMKNKTVQENVEIQNDEVYKPSGIRKIIFDKMTKSKQIIPHFTITDFISTENIEKAIDYYSKKGYVSFTSFFAKACTIAFKEFPKMNALYNDDGTYTIKKRYNIGIAVDSPYGLTVVVVKDVDKKSIFEISMEIRELAEKARSNKLEMDDVRDSTFSVTNIGAIGGIYSTPIINYPEVAILAVNTRTNAFIDGSMRSGVYVTLACDHRLIDGAEAARFIKKIKEIIEQPMLYIGD</sequence>
<dbReference type="InterPro" id="IPR003016">
    <property type="entry name" value="2-oxoA_DH_lipoyl-BS"/>
</dbReference>
<evidence type="ECO:0000256" key="5">
    <source>
        <dbReference type="ARBA" id="ARBA00023315"/>
    </source>
</evidence>
<evidence type="ECO:0000256" key="3">
    <source>
        <dbReference type="ARBA" id="ARBA00022679"/>
    </source>
</evidence>
<evidence type="ECO:0000256" key="4">
    <source>
        <dbReference type="ARBA" id="ARBA00022823"/>
    </source>
</evidence>
<dbReference type="GO" id="GO:0016407">
    <property type="term" value="F:acetyltransferase activity"/>
    <property type="evidence" value="ECO:0007669"/>
    <property type="project" value="TreeGrafter"/>
</dbReference>
<dbReference type="CDD" id="cd06849">
    <property type="entry name" value="lipoyl_domain"/>
    <property type="match status" value="1"/>
</dbReference>
<comment type="cofactor">
    <cofactor evidence="1">
        <name>(R)-lipoate</name>
        <dbReference type="ChEBI" id="CHEBI:83088"/>
    </cofactor>
</comment>
<comment type="similarity">
    <text evidence="2">Belongs to the 2-oxoacid dehydrogenase family.</text>
</comment>
<dbReference type="GO" id="GO:0031405">
    <property type="term" value="F:lipoic acid binding"/>
    <property type="evidence" value="ECO:0007669"/>
    <property type="project" value="TreeGrafter"/>
</dbReference>
<organism evidence="8 9">
    <name type="scientific">Picrophilus torridus (strain ATCC 700027 / DSM 9790 / JCM 10055 / NBRC 100828 / KAW 2/3)</name>
    <dbReference type="NCBI Taxonomy" id="1122961"/>
    <lineage>
        <taxon>Archaea</taxon>
        <taxon>Methanobacteriati</taxon>
        <taxon>Thermoplasmatota</taxon>
        <taxon>Thermoplasmata</taxon>
        <taxon>Thermoplasmatales</taxon>
        <taxon>Picrophilaceae</taxon>
        <taxon>Picrophilus</taxon>
    </lineage>
</organism>
<dbReference type="PROSITE" id="PS50968">
    <property type="entry name" value="BIOTINYL_LIPOYL"/>
    <property type="match status" value="1"/>
</dbReference>
<keyword evidence="4" id="KW-0450">Lipoyl</keyword>
<dbReference type="Pfam" id="PF00364">
    <property type="entry name" value="Biotin_lipoyl"/>
    <property type="match status" value="1"/>
</dbReference>
<dbReference type="Gene3D" id="3.30.559.10">
    <property type="entry name" value="Chloramphenicol acetyltransferase-like domain"/>
    <property type="match status" value="1"/>
</dbReference>
<dbReference type="InterPro" id="IPR036625">
    <property type="entry name" value="E3-bd_dom_sf"/>
</dbReference>
<dbReference type="SUPFAM" id="SSF51230">
    <property type="entry name" value="Single hybrid motif"/>
    <property type="match status" value="1"/>
</dbReference>
<dbReference type="InterPro" id="IPR000089">
    <property type="entry name" value="Biotin_lipoyl"/>
</dbReference>
<keyword evidence="8" id="KW-0670">Pyruvate</keyword>
<keyword evidence="3 8" id="KW-0808">Transferase</keyword>
<evidence type="ECO:0000259" key="6">
    <source>
        <dbReference type="PROSITE" id="PS50968"/>
    </source>
</evidence>
<dbReference type="InterPro" id="IPR011053">
    <property type="entry name" value="Single_hybrid_motif"/>
</dbReference>
<keyword evidence="5" id="KW-0012">Acyltransferase</keyword>
<feature type="domain" description="Lipoyl-binding" evidence="6">
    <location>
        <begin position="1"/>
        <end position="76"/>
    </location>
</feature>
<proteinExistence type="inferred from homology"/>
<dbReference type="Gene3D" id="2.40.50.100">
    <property type="match status" value="1"/>
</dbReference>
<accession>A0A8G2FW33</accession>
<dbReference type="InterPro" id="IPR004167">
    <property type="entry name" value="PSBD"/>
</dbReference>
<reference evidence="8 9" key="1">
    <citation type="submission" date="2017-04" db="EMBL/GenBank/DDBJ databases">
        <authorList>
            <person name="Varghese N."/>
            <person name="Submissions S."/>
        </authorList>
    </citation>
    <scope>NUCLEOTIDE SEQUENCE [LARGE SCALE GENOMIC DNA]</scope>
    <source>
        <strain evidence="8 9">DSM 9789</strain>
    </source>
</reference>
<evidence type="ECO:0000256" key="1">
    <source>
        <dbReference type="ARBA" id="ARBA00001938"/>
    </source>
</evidence>
<dbReference type="InterPro" id="IPR023213">
    <property type="entry name" value="CAT-like_dom_sf"/>
</dbReference>
<dbReference type="GO" id="GO:0005737">
    <property type="term" value="C:cytoplasm"/>
    <property type="evidence" value="ECO:0007669"/>
    <property type="project" value="TreeGrafter"/>
</dbReference>
<dbReference type="Gene3D" id="4.10.320.10">
    <property type="entry name" value="E3-binding domain"/>
    <property type="match status" value="1"/>
</dbReference>
<dbReference type="PANTHER" id="PTHR43178:SF5">
    <property type="entry name" value="LIPOAMIDE ACYLTRANSFERASE COMPONENT OF BRANCHED-CHAIN ALPHA-KETO ACID DEHYDROGENASE COMPLEX, MITOCHONDRIAL"/>
    <property type="match status" value="1"/>
</dbReference>
<dbReference type="PANTHER" id="PTHR43178">
    <property type="entry name" value="DIHYDROLIPOAMIDE ACETYLTRANSFERASE COMPONENT OF PYRUVATE DEHYDROGENASE COMPLEX"/>
    <property type="match status" value="1"/>
</dbReference>
<dbReference type="AlphaFoldDB" id="A0A8G2FW33"/>
<dbReference type="Pfam" id="PF02817">
    <property type="entry name" value="E3_binding"/>
    <property type="match status" value="1"/>
</dbReference>
<gene>
    <name evidence="8" type="ORF">SAMN02745355_0448</name>
</gene>
<name>A0A8G2FW33_PICTO</name>
<dbReference type="InterPro" id="IPR050743">
    <property type="entry name" value="2-oxoacid_DH_E2_comp"/>
</dbReference>
<dbReference type="SUPFAM" id="SSF52777">
    <property type="entry name" value="CoA-dependent acyltransferases"/>
    <property type="match status" value="1"/>
</dbReference>
<dbReference type="RefSeq" id="WP_084272496.1">
    <property type="nucleotide sequence ID" value="NZ_FWYE01000001.1"/>
</dbReference>
<keyword evidence="9" id="KW-1185">Reference proteome</keyword>
<evidence type="ECO:0000256" key="2">
    <source>
        <dbReference type="ARBA" id="ARBA00007317"/>
    </source>
</evidence>
<comment type="caution">
    <text evidence="8">The sequence shown here is derived from an EMBL/GenBank/DDBJ whole genome shotgun (WGS) entry which is preliminary data.</text>
</comment>
<evidence type="ECO:0000313" key="9">
    <source>
        <dbReference type="Proteomes" id="UP000192315"/>
    </source>
</evidence>
<dbReference type="InterPro" id="IPR001078">
    <property type="entry name" value="2-oxoacid_DH_actylTfrase"/>
</dbReference>
<protein>
    <submittedName>
        <fullName evidence="8">Pyruvate dehydrogenase E2 component (Dihydrolipoamide acetyltransferase)</fullName>
    </submittedName>
</protein>
<evidence type="ECO:0000313" key="8">
    <source>
        <dbReference type="EMBL" id="SMD30560.1"/>
    </source>
</evidence>
<dbReference type="PROSITE" id="PS51826">
    <property type="entry name" value="PSBD"/>
    <property type="match status" value="1"/>
</dbReference>
<evidence type="ECO:0000259" key="7">
    <source>
        <dbReference type="PROSITE" id="PS51826"/>
    </source>
</evidence>
<dbReference type="Proteomes" id="UP000192315">
    <property type="component" value="Unassembled WGS sequence"/>
</dbReference>
<dbReference type="PROSITE" id="PS00189">
    <property type="entry name" value="LIPOYL"/>
    <property type="match status" value="1"/>
</dbReference>
<dbReference type="SUPFAM" id="SSF47005">
    <property type="entry name" value="Peripheral subunit-binding domain of 2-oxo acid dehydrogenase complex"/>
    <property type="match status" value="1"/>
</dbReference>
<feature type="domain" description="Peripheral subunit-binding (PSBD)" evidence="7">
    <location>
        <begin position="114"/>
        <end position="151"/>
    </location>
</feature>
<dbReference type="EMBL" id="FWYE01000001">
    <property type="protein sequence ID" value="SMD30560.1"/>
    <property type="molecule type" value="Genomic_DNA"/>
</dbReference>
<dbReference type="Pfam" id="PF00198">
    <property type="entry name" value="2-oxoacid_dh"/>
    <property type="match status" value="1"/>
</dbReference>